<dbReference type="RefSeq" id="XP_073790869.1">
    <property type="nucleotide sequence ID" value="XM_073934768.1"/>
</dbReference>
<name>A0AC58I9G5_DANRE</name>
<proteinExistence type="predicted"/>
<gene>
    <name evidence="2" type="primary">nrxn2a</name>
</gene>
<protein>
    <submittedName>
        <fullName evidence="2">Neurexin-2-beta isoform X44</fullName>
    </submittedName>
</protein>
<keyword evidence="1" id="KW-1185">Reference proteome</keyword>
<accession>A0AC58I9G5</accession>
<dbReference type="Proteomes" id="UP000000437">
    <property type="component" value="Chromosome 21"/>
</dbReference>
<evidence type="ECO:0000313" key="1">
    <source>
        <dbReference type="Proteomes" id="UP000000437"/>
    </source>
</evidence>
<sequence length="1248" mass="135982">MLGSDDFFYVGGSPNTADLPGSPVSNNFMGCLKDVVYTNNEFRLELSHLAELRDPKVTLHGDLTFRCEDVAALDPVSFDAPTAYVTLPRWNGKKAGSVSFDFRTTEPNGLLLFSHGRPQGSKDHRPRVDFFAMELLDGFLHLLMDMGSGSIKIKVGNKKVNDGEWCHVDFQREGRKGSISVNGRSLPFSTNEGSEILDLDGEMYLGGLPENSGDLSLPPEVWTARLRLGFVGCVRDLFVDGRSKDLRRLAELQSAPGVSSFCTRETHRRCSSEPCVHGGRCREGWNRHVCDCTGTGYMGPNCEMESAVLSYDGSMFLKVLMPHAAHSEAEDVSLRFMSQRAYGLLMATTSKESADTLRLELDGGRVKLTVNLGKGPETLFAGHKLNDNEWHSVKVVRRGKSLQLSVDNVTVEGQMSGAHTQLEFHHIETGIMTERRFISVMPSNFIGHLQGLSFNGMPYLDQCKNGDISYCELNARFGMRRIVADPVSFRNRASYVALSTLQAYASMHLFFQFKTTSPDGLILFNSGDGSDFIVIELVKGYIHYVFDLGNGPSLMKGNSDKPLNDNQWHNVMVSRDDSNVHTLKIDSRTVTQHSNGARNLDLKGELYIGGVGKSMYNSLPKLIASRDGYQGCLASVDLNGRLSDLIADALHRVGQVERGCEAGPGTTCTEDSCSNQGVCLQQWEGFTCDCTMTTYGGPLCSDPGTTYIFGRGGALITYTWAPNDRPSTRADRLAVGFSTQQSDAILVQVESSQGLGDYLQLHIEQGKVGVIFNVGTDDITIDEPAVTVNDGKYHVVRFTRSGGNATLQVDNQPVIERFPSGNIDNERLAIARQRIPYRLGRVVDEWLLDKGRQLTIFNSQAAIKVGGQDKGRPFQGQISGLYYNGLQVLKLAAEGDPNVQVAGNLRLVGDAPSVLSTETTSATPPAAADMSTTIMETTTTMATTTTRRQRSPSLKDSITQNSDDLLVASAECPSDDEDLEECEPGTGGELVLPIITVDTQDPISMATRYPAIPAPPTSLTPLQTTKESLILSDPRPPCPPDQEDCGDPMEVSAFGSGEMTESDDEDFNRNSPMVTDRTVLPPPPGVGKSGHGDHRPPVPAPTTHPNQLHIPAGKMNTRDQVLLPPVPSSRHTPGLTYPPDFPHVPTAHPTDLMEKGRPGAVEVIRESSSTTGMVVGIVAAAALCILILLYAMYKYRNRDEGSYQVDQSRNSGSESNGAVVKEKTPSTTAAVAKTTTKGKKNKDKEYYV</sequence>
<reference evidence="2" key="1">
    <citation type="submission" date="2025-08" db="UniProtKB">
        <authorList>
            <consortium name="RefSeq"/>
        </authorList>
    </citation>
    <scope>IDENTIFICATION</scope>
    <source>
        <strain evidence="2">Tuebingen</strain>
        <tissue evidence="2">Fibroblasts and whole tissue</tissue>
    </source>
</reference>
<organism evidence="1 2">
    <name type="scientific">Danio rerio</name>
    <name type="common">Zebrafish</name>
    <name type="synonym">Brachydanio rerio</name>
    <dbReference type="NCBI Taxonomy" id="7955"/>
    <lineage>
        <taxon>Eukaryota</taxon>
        <taxon>Metazoa</taxon>
        <taxon>Chordata</taxon>
        <taxon>Craniata</taxon>
        <taxon>Vertebrata</taxon>
        <taxon>Euteleostomi</taxon>
        <taxon>Actinopterygii</taxon>
        <taxon>Neopterygii</taxon>
        <taxon>Teleostei</taxon>
        <taxon>Ostariophysi</taxon>
        <taxon>Cypriniformes</taxon>
        <taxon>Danionidae</taxon>
        <taxon>Danioninae</taxon>
        <taxon>Danio</taxon>
    </lineage>
</organism>
<evidence type="ECO:0000313" key="2">
    <source>
        <dbReference type="RefSeq" id="XP_073790869.1"/>
    </source>
</evidence>